<dbReference type="AlphaFoldDB" id="A0A8J6K998"/>
<comment type="caution">
    <text evidence="1">The sequence shown here is derived from an EMBL/GenBank/DDBJ whole genome shotgun (WGS) entry which is preliminary data.</text>
</comment>
<keyword evidence="2" id="KW-1185">Reference proteome</keyword>
<protein>
    <submittedName>
        <fullName evidence="1">Uncharacterized protein</fullName>
    </submittedName>
</protein>
<proteinExistence type="predicted"/>
<gene>
    <name evidence="1" type="ORF">GDO78_009305</name>
</gene>
<accession>A0A8J6K998</accession>
<reference evidence="1" key="1">
    <citation type="thesis" date="2020" institute="ProQuest LLC" country="789 East Eisenhower Parkway, Ann Arbor, MI, USA">
        <title>Comparative Genomics and Chromosome Evolution.</title>
        <authorList>
            <person name="Mudd A.B."/>
        </authorList>
    </citation>
    <scope>NUCLEOTIDE SEQUENCE</scope>
    <source>
        <strain evidence="1">HN-11 Male</strain>
        <tissue evidence="1">Kidney and liver</tissue>
    </source>
</reference>
<name>A0A8J6K998_ELECQ</name>
<dbReference type="Proteomes" id="UP000770717">
    <property type="component" value="Unassembled WGS sequence"/>
</dbReference>
<evidence type="ECO:0000313" key="2">
    <source>
        <dbReference type="Proteomes" id="UP000770717"/>
    </source>
</evidence>
<sequence length="91" mass="10555">MKDLYVAARGRGYFVERCISANKMQGFPHLHDTQKPRIAYLGSDASKTNHAWAQNTRKITTGNIVVIFSWWVTPTRSYEGNMYFRELCVPR</sequence>
<evidence type="ECO:0000313" key="1">
    <source>
        <dbReference type="EMBL" id="KAG9483305.1"/>
    </source>
</evidence>
<organism evidence="1 2">
    <name type="scientific">Eleutherodactylus coqui</name>
    <name type="common">Puerto Rican coqui</name>
    <dbReference type="NCBI Taxonomy" id="57060"/>
    <lineage>
        <taxon>Eukaryota</taxon>
        <taxon>Metazoa</taxon>
        <taxon>Chordata</taxon>
        <taxon>Craniata</taxon>
        <taxon>Vertebrata</taxon>
        <taxon>Euteleostomi</taxon>
        <taxon>Amphibia</taxon>
        <taxon>Batrachia</taxon>
        <taxon>Anura</taxon>
        <taxon>Neobatrachia</taxon>
        <taxon>Hyloidea</taxon>
        <taxon>Eleutherodactylidae</taxon>
        <taxon>Eleutherodactylinae</taxon>
        <taxon>Eleutherodactylus</taxon>
        <taxon>Eleutherodactylus</taxon>
    </lineage>
</organism>
<dbReference type="EMBL" id="WNTK01000005">
    <property type="protein sequence ID" value="KAG9483305.1"/>
    <property type="molecule type" value="Genomic_DNA"/>
</dbReference>